<proteinExistence type="predicted"/>
<dbReference type="EMBL" id="PDEP01000011">
    <property type="protein sequence ID" value="PEN05733.1"/>
    <property type="molecule type" value="Genomic_DNA"/>
</dbReference>
<organism evidence="1 2">
    <name type="scientific">Longimonas halophila</name>
    <dbReference type="NCBI Taxonomy" id="1469170"/>
    <lineage>
        <taxon>Bacteria</taxon>
        <taxon>Pseudomonadati</taxon>
        <taxon>Rhodothermota</taxon>
        <taxon>Rhodothermia</taxon>
        <taxon>Rhodothermales</taxon>
        <taxon>Salisaetaceae</taxon>
        <taxon>Longimonas</taxon>
    </lineage>
</organism>
<evidence type="ECO:0000313" key="1">
    <source>
        <dbReference type="EMBL" id="PEN05733.1"/>
    </source>
</evidence>
<reference evidence="1 2" key="1">
    <citation type="submission" date="2017-10" db="EMBL/GenBank/DDBJ databases">
        <title>Draft genome of Longimonas halophila.</title>
        <authorList>
            <person name="Goh K.M."/>
            <person name="Shamsir M.S."/>
            <person name="Lim S.W."/>
        </authorList>
    </citation>
    <scope>NUCLEOTIDE SEQUENCE [LARGE SCALE GENOMIC DNA]</scope>
    <source>
        <strain evidence="1 2">KCTC 42399</strain>
    </source>
</reference>
<dbReference type="Proteomes" id="UP000221024">
    <property type="component" value="Unassembled WGS sequence"/>
</dbReference>
<accession>A0A2H3NJ95</accession>
<sequence>MWTPVSSAQVTEEVSDITGEYRVSSQEMNDLWIDTYAGDYGAYMPRYVSDSTTDMEQWMIILYGFTDEETSMADVSNVYLDVDGRRIQPLEVSARVRTIDDEIMEVVETTYTEAIFTRIANANEVRVDVGDEAFQLRDREDMRMIVQTVNNQSSQTASSGDNR</sequence>
<comment type="caution">
    <text evidence="1">The sequence shown here is derived from an EMBL/GenBank/DDBJ whole genome shotgun (WGS) entry which is preliminary data.</text>
</comment>
<evidence type="ECO:0000313" key="2">
    <source>
        <dbReference type="Proteomes" id="UP000221024"/>
    </source>
</evidence>
<protein>
    <submittedName>
        <fullName evidence="1">Uncharacterized protein</fullName>
    </submittedName>
</protein>
<gene>
    <name evidence="1" type="ORF">CRI93_11540</name>
</gene>
<keyword evidence="2" id="KW-1185">Reference proteome</keyword>
<name>A0A2H3NJ95_9BACT</name>
<dbReference type="AlphaFoldDB" id="A0A2H3NJ95"/>